<gene>
    <name evidence="1" type="ORF">SCE1572_36855</name>
</gene>
<dbReference type="eggNOG" id="COG3940">
    <property type="taxonomic scope" value="Bacteria"/>
</dbReference>
<sequence>MAIGADGRHHVFLHAFRAGVAGYKAFRASLTAPIRFEGGVVSLDGSV</sequence>
<dbReference type="KEGG" id="scu:SCE1572_36855"/>
<dbReference type="HOGENOM" id="CLU_3173295_0_0_7"/>
<dbReference type="Proteomes" id="UP000014803">
    <property type="component" value="Chromosome"/>
</dbReference>
<dbReference type="RefSeq" id="WP_020739257.1">
    <property type="nucleotide sequence ID" value="NC_021658.1"/>
</dbReference>
<proteinExistence type="predicted"/>
<accession>S4Y553</accession>
<dbReference type="EMBL" id="CP003969">
    <property type="protein sequence ID" value="AGP39576.1"/>
    <property type="molecule type" value="Genomic_DNA"/>
</dbReference>
<name>S4Y553_SORCE</name>
<organism evidence="1 2">
    <name type="scientific">Sorangium cellulosum So0157-2</name>
    <dbReference type="NCBI Taxonomy" id="1254432"/>
    <lineage>
        <taxon>Bacteria</taxon>
        <taxon>Pseudomonadati</taxon>
        <taxon>Myxococcota</taxon>
        <taxon>Polyangia</taxon>
        <taxon>Polyangiales</taxon>
        <taxon>Polyangiaceae</taxon>
        <taxon>Sorangium</taxon>
    </lineage>
</organism>
<reference evidence="1 2" key="1">
    <citation type="journal article" date="2013" name="Sci. Rep.">
        <title>Extraordinary expansion of a Sorangium cellulosum genome from an alkaline milieu.</title>
        <authorList>
            <person name="Han K."/>
            <person name="Li Z.F."/>
            <person name="Peng R."/>
            <person name="Zhu L.P."/>
            <person name="Zhou T."/>
            <person name="Wang L.G."/>
            <person name="Li S.G."/>
            <person name="Zhang X.B."/>
            <person name="Hu W."/>
            <person name="Wu Z.H."/>
            <person name="Qin N."/>
            <person name="Li Y.Z."/>
        </authorList>
    </citation>
    <scope>NUCLEOTIDE SEQUENCE [LARGE SCALE GENOMIC DNA]</scope>
    <source>
        <strain evidence="1 2">So0157-2</strain>
    </source>
</reference>
<dbReference type="AlphaFoldDB" id="S4Y553"/>
<evidence type="ECO:0000313" key="2">
    <source>
        <dbReference type="Proteomes" id="UP000014803"/>
    </source>
</evidence>
<dbReference type="PATRIC" id="fig|1254432.3.peg.8350"/>
<evidence type="ECO:0000313" key="1">
    <source>
        <dbReference type="EMBL" id="AGP39576.1"/>
    </source>
</evidence>
<protein>
    <submittedName>
        <fullName evidence="1">Uncharacterized protein</fullName>
    </submittedName>
</protein>